<dbReference type="AlphaFoldDB" id="Q22S90"/>
<feature type="active site" evidence="4">
    <location>
        <position position="376"/>
    </location>
</feature>
<evidence type="ECO:0000259" key="8">
    <source>
        <dbReference type="Pfam" id="PF20811"/>
    </source>
</evidence>
<dbReference type="EC" id="3.2.1.143" evidence="2"/>
<evidence type="ECO:0000256" key="3">
    <source>
        <dbReference type="ARBA" id="ARBA00022801"/>
    </source>
</evidence>
<dbReference type="OMA" id="FTGHGRT"/>
<sequence length="610" mass="71405">MNKKFLTGEKSNSGNNNKKKPQTTQLTKITSLFKVERIVKSTSRNNFSSIEAFKNDDSRRMIDERDEQIKKISVLENSNGYKESVPSEREEKRRELQKTIKQIYENETETDTETELEVEIEIETEEQQKIRQILEIRQAKQKIENIYQLPYYDQKQWINKERILKELADKKHIKRHEFFTQLTQLIRISNTSSSNINLDSLKIFVTNYLKEKQSDFFENLVPFIAKLALEITQLDDVPILVQNKEGKITLTKRQVATFLANMFFCTLSSQISKNIPYGNSFKSLYTGSLNYNQSDRKIEKIICIYNYFLSVKEAIENRPGEYEQQKVTYHRIVFDQNIHSNSDVSIFWKQNTTKLIKVTNEKDANIEDFKDAIHLDFANAYIGGGVLDHGLVQEEIRFMISPELIISRLFCPKMEDREAIMIIGSEIYTKYSGYGDSFHCEGRVDQSNIKLDSQNRKLTAVLAIDAIHYGQSYDQNIQYRMNSIIRELLKAYIGFHGGQELIQSEQSLGNGKKFQISTGRWGCGIFMGDPQLKFLIQWVAASLAQREMIFCSFKDKELDDIQEIIDELQNKNISYVINLIHRYTEYFRQKDSKFSLFQYAKEYFGQKNKN</sequence>
<dbReference type="Proteomes" id="UP000009168">
    <property type="component" value="Unassembled WGS sequence"/>
</dbReference>
<accession>Q22S90</accession>
<feature type="binding site" evidence="5">
    <location>
        <position position="393"/>
    </location>
    <ligand>
        <name>substrate</name>
    </ligand>
</feature>
<dbReference type="PANTHER" id="PTHR12837:SF0">
    <property type="entry name" value="POLY(ADP-RIBOSE) GLYCOHYDROLASE"/>
    <property type="match status" value="1"/>
</dbReference>
<feature type="domain" description="PARG helical" evidence="8">
    <location>
        <begin position="210"/>
        <end position="331"/>
    </location>
</feature>
<evidence type="ECO:0000313" key="10">
    <source>
        <dbReference type="Proteomes" id="UP000009168"/>
    </source>
</evidence>
<feature type="active site" evidence="4">
    <location>
        <position position="395"/>
    </location>
</feature>
<dbReference type="InParanoid" id="Q22S90"/>
<evidence type="ECO:0000313" key="9">
    <source>
        <dbReference type="EMBL" id="EAR87882.1"/>
    </source>
</evidence>
<keyword evidence="3" id="KW-0378">Hydrolase</keyword>
<dbReference type="GO" id="GO:0004649">
    <property type="term" value="F:poly(ADP-ribose) glycohydrolase activity"/>
    <property type="evidence" value="ECO:0007669"/>
    <property type="project" value="UniProtKB-EC"/>
</dbReference>
<comment type="similarity">
    <text evidence="1">Belongs to the poly(ADP-ribose) glycohydrolase family.</text>
</comment>
<dbReference type="eggNOG" id="KOG2064">
    <property type="taxonomic scope" value="Eukaryota"/>
</dbReference>
<evidence type="ECO:0000256" key="4">
    <source>
        <dbReference type="PIRSR" id="PIRSR607724-1"/>
    </source>
</evidence>
<dbReference type="InterPro" id="IPR046372">
    <property type="entry name" value="PARG_cat_C"/>
</dbReference>
<feature type="binding site" evidence="5">
    <location>
        <position position="379"/>
    </location>
    <ligand>
        <name>substrate</name>
    </ligand>
</feature>
<dbReference type="GO" id="GO:0005634">
    <property type="term" value="C:nucleus"/>
    <property type="evidence" value="ECO:0007669"/>
    <property type="project" value="TreeGrafter"/>
</dbReference>
<dbReference type="PANTHER" id="PTHR12837">
    <property type="entry name" value="POLY ADP-RIBOSE GLYCOHYDROLASE"/>
    <property type="match status" value="1"/>
</dbReference>
<dbReference type="GO" id="GO:1990966">
    <property type="term" value="P:ATP generation from poly-ADP-D-ribose"/>
    <property type="evidence" value="ECO:0007669"/>
    <property type="project" value="TreeGrafter"/>
</dbReference>
<keyword evidence="10" id="KW-1185">Reference proteome</keyword>
<name>Q22S90_TETTS</name>
<feature type="domain" description="PARG catalytic Macro" evidence="7">
    <location>
        <begin position="347"/>
        <end position="559"/>
    </location>
</feature>
<dbReference type="HOGENOM" id="CLU_013388_2_1_1"/>
<dbReference type="EMBL" id="GG662845">
    <property type="protein sequence ID" value="EAR87882.1"/>
    <property type="molecule type" value="Genomic_DNA"/>
</dbReference>
<reference evidence="10" key="1">
    <citation type="journal article" date="2006" name="PLoS Biol.">
        <title>Macronuclear genome sequence of the ciliate Tetrahymena thermophila, a model eukaryote.</title>
        <authorList>
            <person name="Eisen J.A."/>
            <person name="Coyne R.S."/>
            <person name="Wu M."/>
            <person name="Wu D."/>
            <person name="Thiagarajan M."/>
            <person name="Wortman J.R."/>
            <person name="Badger J.H."/>
            <person name="Ren Q."/>
            <person name="Amedeo P."/>
            <person name="Jones K.M."/>
            <person name="Tallon L.J."/>
            <person name="Delcher A.L."/>
            <person name="Salzberg S.L."/>
            <person name="Silva J.C."/>
            <person name="Haas B.J."/>
            <person name="Majoros W.H."/>
            <person name="Farzad M."/>
            <person name="Carlton J.M."/>
            <person name="Smith R.K. Jr."/>
            <person name="Garg J."/>
            <person name="Pearlman R.E."/>
            <person name="Karrer K.M."/>
            <person name="Sun L."/>
            <person name="Manning G."/>
            <person name="Elde N.C."/>
            <person name="Turkewitz A.P."/>
            <person name="Asai D.J."/>
            <person name="Wilkes D.E."/>
            <person name="Wang Y."/>
            <person name="Cai H."/>
            <person name="Collins K."/>
            <person name="Stewart B.A."/>
            <person name="Lee S.R."/>
            <person name="Wilamowska K."/>
            <person name="Weinberg Z."/>
            <person name="Ruzzo W.L."/>
            <person name="Wloga D."/>
            <person name="Gaertig J."/>
            <person name="Frankel J."/>
            <person name="Tsao C.-C."/>
            <person name="Gorovsky M.A."/>
            <person name="Keeling P.J."/>
            <person name="Waller R.F."/>
            <person name="Patron N.J."/>
            <person name="Cherry J.M."/>
            <person name="Stover N.A."/>
            <person name="Krieger C.J."/>
            <person name="del Toro C."/>
            <person name="Ryder H.F."/>
            <person name="Williamson S.C."/>
            <person name="Barbeau R.A."/>
            <person name="Hamilton E.P."/>
            <person name="Orias E."/>
        </authorList>
    </citation>
    <scope>NUCLEOTIDE SEQUENCE [LARGE SCALE GENOMIC DNA]</scope>
    <source>
        <strain evidence="10">SB210</strain>
    </source>
</reference>
<dbReference type="KEGG" id="tet:TTHERM_00006460"/>
<evidence type="ECO:0000256" key="2">
    <source>
        <dbReference type="ARBA" id="ARBA00012255"/>
    </source>
</evidence>
<dbReference type="GeneID" id="7823950"/>
<evidence type="ECO:0000256" key="6">
    <source>
        <dbReference type="SAM" id="MobiDB-lite"/>
    </source>
</evidence>
<dbReference type="GO" id="GO:0009225">
    <property type="term" value="P:nucleotide-sugar metabolic process"/>
    <property type="evidence" value="ECO:0007669"/>
    <property type="project" value="TreeGrafter"/>
</dbReference>
<dbReference type="Pfam" id="PF20811">
    <property type="entry name" value="PARG_cat_N"/>
    <property type="match status" value="1"/>
</dbReference>
<dbReference type="STRING" id="312017.Q22S90"/>
<gene>
    <name evidence="9" type="ORF">TTHERM_00006460</name>
</gene>
<feature type="binding site" evidence="5">
    <location>
        <position position="434"/>
    </location>
    <ligand>
        <name>substrate</name>
    </ligand>
</feature>
<dbReference type="Pfam" id="PF05028">
    <property type="entry name" value="PARG_cat_C"/>
    <property type="match status" value="1"/>
</dbReference>
<dbReference type="InterPro" id="IPR048362">
    <property type="entry name" value="PARG_helical"/>
</dbReference>
<dbReference type="GO" id="GO:0005737">
    <property type="term" value="C:cytoplasm"/>
    <property type="evidence" value="ECO:0007669"/>
    <property type="project" value="TreeGrafter"/>
</dbReference>
<evidence type="ECO:0000256" key="5">
    <source>
        <dbReference type="PIRSR" id="PIRSR607724-2"/>
    </source>
</evidence>
<feature type="active site" evidence="4">
    <location>
        <position position="394"/>
    </location>
</feature>
<feature type="region of interest" description="Disordered" evidence="6">
    <location>
        <begin position="1"/>
        <end position="25"/>
    </location>
</feature>
<evidence type="ECO:0000259" key="7">
    <source>
        <dbReference type="Pfam" id="PF05028"/>
    </source>
</evidence>
<dbReference type="InterPro" id="IPR007724">
    <property type="entry name" value="Poly_GlycHdrlase"/>
</dbReference>
<dbReference type="GO" id="GO:0005975">
    <property type="term" value="P:carbohydrate metabolic process"/>
    <property type="evidence" value="ECO:0007669"/>
    <property type="project" value="InterPro"/>
</dbReference>
<proteinExistence type="inferred from homology"/>
<dbReference type="OrthoDB" id="1937899at2759"/>
<organism evidence="9 10">
    <name type="scientific">Tetrahymena thermophila (strain SB210)</name>
    <dbReference type="NCBI Taxonomy" id="312017"/>
    <lineage>
        <taxon>Eukaryota</taxon>
        <taxon>Sar</taxon>
        <taxon>Alveolata</taxon>
        <taxon>Ciliophora</taxon>
        <taxon>Intramacronucleata</taxon>
        <taxon>Oligohymenophorea</taxon>
        <taxon>Hymenostomatida</taxon>
        <taxon>Tetrahymenina</taxon>
        <taxon>Tetrahymenidae</taxon>
        <taxon>Tetrahymena</taxon>
    </lineage>
</organism>
<dbReference type="GO" id="GO:0006282">
    <property type="term" value="P:regulation of DNA repair"/>
    <property type="evidence" value="ECO:0007669"/>
    <property type="project" value="InterPro"/>
</dbReference>
<protein>
    <recommendedName>
        <fullName evidence="2">poly(ADP-ribose) glycohydrolase</fullName>
        <ecNumber evidence="2">3.2.1.143</ecNumber>
    </recommendedName>
</protein>
<dbReference type="RefSeq" id="XP_001008127.1">
    <property type="nucleotide sequence ID" value="XM_001008127.1"/>
</dbReference>
<evidence type="ECO:0000256" key="1">
    <source>
        <dbReference type="ARBA" id="ARBA00009545"/>
    </source>
</evidence>